<gene>
    <name evidence="1" type="ORF">IB285_08255</name>
</gene>
<reference evidence="1 2" key="1">
    <citation type="submission" date="2020-09" db="EMBL/GenBank/DDBJ databases">
        <authorList>
            <person name="Yoon J.-W."/>
        </authorList>
    </citation>
    <scope>NUCLEOTIDE SEQUENCE [LARGE SCALE GENOMIC DNA]</scope>
    <source>
        <strain evidence="1 2">KMU-140</strain>
    </source>
</reference>
<evidence type="ECO:0000313" key="2">
    <source>
        <dbReference type="Proteomes" id="UP000635384"/>
    </source>
</evidence>
<evidence type="ECO:0000313" key="1">
    <source>
        <dbReference type="EMBL" id="MBD2842244.1"/>
    </source>
</evidence>
<evidence type="ECO:0008006" key="3">
    <source>
        <dbReference type="Google" id="ProtNLM"/>
    </source>
</evidence>
<comment type="caution">
    <text evidence="1">The sequence shown here is derived from an EMBL/GenBank/DDBJ whole genome shotgun (WGS) entry which is preliminary data.</text>
</comment>
<protein>
    <recommendedName>
        <fullName evidence="3">Phage tail protein</fullName>
    </recommendedName>
</protein>
<dbReference type="Proteomes" id="UP000635384">
    <property type="component" value="Unassembled WGS sequence"/>
</dbReference>
<keyword evidence="2" id="KW-1185">Reference proteome</keyword>
<dbReference type="EMBL" id="JACXLC010000001">
    <property type="protein sequence ID" value="MBD2842244.1"/>
    <property type="molecule type" value="Genomic_DNA"/>
</dbReference>
<dbReference type="SUPFAM" id="SSF64210">
    <property type="entry name" value="Head-to-tail joining protein W, gpW"/>
    <property type="match status" value="1"/>
</dbReference>
<dbReference type="Gene3D" id="3.30.1580.10">
    <property type="entry name" value="Head-to-tail joining protein W"/>
    <property type="match status" value="1"/>
</dbReference>
<proteinExistence type="predicted"/>
<dbReference type="Pfam" id="PF02831">
    <property type="entry name" value="gpW"/>
    <property type="match status" value="1"/>
</dbReference>
<organism evidence="1 2">
    <name type="scientific">Erythrobacter rubeus</name>
    <dbReference type="NCBI Taxonomy" id="2760803"/>
    <lineage>
        <taxon>Bacteria</taxon>
        <taxon>Pseudomonadati</taxon>
        <taxon>Pseudomonadota</taxon>
        <taxon>Alphaproteobacteria</taxon>
        <taxon>Sphingomonadales</taxon>
        <taxon>Erythrobacteraceae</taxon>
        <taxon>Erythrobacter/Porphyrobacter group</taxon>
        <taxon>Erythrobacter</taxon>
    </lineage>
</organism>
<dbReference type="RefSeq" id="WP_190787721.1">
    <property type="nucleotide sequence ID" value="NZ_JACXLC010000001.1"/>
</dbReference>
<accession>A0ABR8KNM2</accession>
<name>A0ABR8KNM2_9SPHN</name>
<sequence length="76" mass="8543">MVPVSASERLSEARDALHRLSVGESVVEVRDQSGESIRYFPTTMRALERYIASLEREVAGRRPPLSIHFRTSKGIS</sequence>
<dbReference type="InterPro" id="IPR036626">
    <property type="entry name" value="GpW_sf"/>
</dbReference>
<dbReference type="InterPro" id="IPR004174">
    <property type="entry name" value="GpW"/>
</dbReference>